<dbReference type="InterPro" id="IPR018060">
    <property type="entry name" value="HTH_AraC"/>
</dbReference>
<proteinExistence type="predicted"/>
<dbReference type="RefSeq" id="WP_162359645.1">
    <property type="nucleotide sequence ID" value="NZ_CP048209.1"/>
</dbReference>
<dbReference type="PANTHER" id="PTHR43280">
    <property type="entry name" value="ARAC-FAMILY TRANSCRIPTIONAL REGULATOR"/>
    <property type="match status" value="1"/>
</dbReference>
<dbReference type="PROSITE" id="PS01124">
    <property type="entry name" value="HTH_ARAC_FAMILY_2"/>
    <property type="match status" value="1"/>
</dbReference>
<dbReference type="Pfam" id="PF12833">
    <property type="entry name" value="HTH_18"/>
    <property type="match status" value="1"/>
</dbReference>
<dbReference type="EMBL" id="CP048209">
    <property type="protein sequence ID" value="QHT63215.1"/>
    <property type="molecule type" value="Genomic_DNA"/>
</dbReference>
<organism evidence="6 7">
    <name type="scientific">Paenibacillus lycopersici</name>
    <dbReference type="NCBI Taxonomy" id="2704462"/>
    <lineage>
        <taxon>Bacteria</taxon>
        <taxon>Bacillati</taxon>
        <taxon>Bacillota</taxon>
        <taxon>Bacilli</taxon>
        <taxon>Bacillales</taxon>
        <taxon>Paenibacillaceae</taxon>
        <taxon>Paenibacillus</taxon>
    </lineage>
</organism>
<dbReference type="InterPro" id="IPR020449">
    <property type="entry name" value="Tscrpt_reg_AraC-type_HTH"/>
</dbReference>
<dbReference type="PANTHER" id="PTHR43280:SF2">
    <property type="entry name" value="HTH-TYPE TRANSCRIPTIONAL REGULATOR EXSA"/>
    <property type="match status" value="1"/>
</dbReference>
<accession>A0A6C0G781</accession>
<dbReference type="GO" id="GO:0043565">
    <property type="term" value="F:sequence-specific DNA binding"/>
    <property type="evidence" value="ECO:0007669"/>
    <property type="project" value="InterPro"/>
</dbReference>
<keyword evidence="2" id="KW-0238">DNA-binding</keyword>
<evidence type="ECO:0000256" key="4">
    <source>
        <dbReference type="SAM" id="Phobius"/>
    </source>
</evidence>
<evidence type="ECO:0000259" key="5">
    <source>
        <dbReference type="PROSITE" id="PS01124"/>
    </source>
</evidence>
<keyword evidence="1" id="KW-0805">Transcription regulation</keyword>
<feature type="transmembrane region" description="Helical" evidence="4">
    <location>
        <begin position="273"/>
        <end position="295"/>
    </location>
</feature>
<evidence type="ECO:0000313" key="6">
    <source>
        <dbReference type="EMBL" id="QHT63215.1"/>
    </source>
</evidence>
<dbReference type="SMART" id="SM00342">
    <property type="entry name" value="HTH_ARAC"/>
    <property type="match status" value="1"/>
</dbReference>
<keyword evidence="7" id="KW-1185">Reference proteome</keyword>
<dbReference type="InterPro" id="IPR009057">
    <property type="entry name" value="Homeodomain-like_sf"/>
</dbReference>
<evidence type="ECO:0000256" key="2">
    <source>
        <dbReference type="ARBA" id="ARBA00023125"/>
    </source>
</evidence>
<dbReference type="SUPFAM" id="SSF46689">
    <property type="entry name" value="Homeodomain-like"/>
    <property type="match status" value="2"/>
</dbReference>
<evidence type="ECO:0000256" key="3">
    <source>
        <dbReference type="ARBA" id="ARBA00023163"/>
    </source>
</evidence>
<dbReference type="Gene3D" id="1.10.10.60">
    <property type="entry name" value="Homeodomain-like"/>
    <property type="match status" value="2"/>
</dbReference>
<dbReference type="AlphaFoldDB" id="A0A6C0G781"/>
<gene>
    <name evidence="6" type="ORF">GXP70_26795</name>
</gene>
<feature type="domain" description="HTH araC/xylS-type" evidence="5">
    <location>
        <begin position="652"/>
        <end position="750"/>
    </location>
</feature>
<dbReference type="PRINTS" id="PR00032">
    <property type="entry name" value="HTHARAC"/>
</dbReference>
<dbReference type="Gene3D" id="6.10.340.10">
    <property type="match status" value="1"/>
</dbReference>
<sequence>MKRKRRLLNNIYTKLLIVLLCIAIIPSVLASILSYQVSIGNAKKQSEAYSRQLLAEMVSANDTTFQQMQAFIYEIMMNFNFYGSVLSKVPYSAAYLDVRSELDRKRQAYQNHIKNFALVDLRSQRMISSVDGIAVYEFDDFRSKVDAKLMDMIFNPDANDVPNDLVLRRTSKNESVLTYIARYGLANNVSGYIAVDIDAAKLTRPDASGQYGYLFVRNSHGMLLTDRNKDVYEAAHASGTTDRYVVISQKSSVSDLQYEYVVSKATITKNNRILLWSILSICLVLIILGALAAWMSSNNIYNPLRELLRYLRNLSGDRTQPEPAARLNEINYLEQLFNRMNHQNQTYMKTIRMNQGMFKQRQLSCLLTGNVSGFAQLEVPEPMRIAFPHDSFVCFAIELEDVADFKQKFTPLEQELMYYSIENIAEESFGSRGVAVAGRQEPYRIAVLLNYDAARNGQPELPVEWSRQVQSDLERYLHILVSIGISGSGAHMQAIKGCYDQAMHAVSHKAYFGKGSIVHDPIVAQMDTNREFDASVIPWNEIKDHLKISFRLNEWDRIIACIDEIIGKVSYVSVTPSDLQFVYLQYLSCLSDTCVEFSLQLQDVFGDRFYMDRRLARLSTMKEVHAQMAALARSLFEKLEEKKSHVHQEMIEKILVHIHAHIDRNLTIESIAEKVFMHPAYLSRICKTITGLSLGEQIVQAKIGKAKELLTGTQVTVGDIAERLGYTTPRAFYRIFKDYTGFTPSDYRKQEGLRKIIE</sequence>
<dbReference type="KEGG" id="plyc:GXP70_26795"/>
<protein>
    <submittedName>
        <fullName evidence="6">AraC family transcriptional regulator</fullName>
    </submittedName>
</protein>
<keyword evidence="4" id="KW-0812">Transmembrane</keyword>
<dbReference type="PROSITE" id="PS00041">
    <property type="entry name" value="HTH_ARAC_FAMILY_1"/>
    <property type="match status" value="1"/>
</dbReference>
<evidence type="ECO:0000313" key="7">
    <source>
        <dbReference type="Proteomes" id="UP000476064"/>
    </source>
</evidence>
<keyword evidence="4" id="KW-1133">Transmembrane helix</keyword>
<dbReference type="GO" id="GO:0003700">
    <property type="term" value="F:DNA-binding transcription factor activity"/>
    <property type="evidence" value="ECO:0007669"/>
    <property type="project" value="InterPro"/>
</dbReference>
<keyword evidence="3" id="KW-0804">Transcription</keyword>
<dbReference type="InterPro" id="IPR018062">
    <property type="entry name" value="HTH_AraC-typ_CS"/>
</dbReference>
<dbReference type="Proteomes" id="UP000476064">
    <property type="component" value="Chromosome"/>
</dbReference>
<keyword evidence="4" id="KW-0472">Membrane</keyword>
<name>A0A6C0G781_9BACL</name>
<reference evidence="6 7" key="1">
    <citation type="submission" date="2020-01" db="EMBL/GenBank/DDBJ databases">
        <title>Paenibacillus sp. nov., isolated from tomato rhizosphere.</title>
        <authorList>
            <person name="Weon H.-Y."/>
            <person name="Lee S.A."/>
        </authorList>
    </citation>
    <scope>NUCLEOTIDE SEQUENCE [LARGE SCALE GENOMIC DNA]</scope>
    <source>
        <strain evidence="6 7">12200R-189</strain>
    </source>
</reference>
<evidence type="ECO:0000256" key="1">
    <source>
        <dbReference type="ARBA" id="ARBA00023015"/>
    </source>
</evidence>